<comment type="caution">
    <text evidence="12">The sequence shown here is derived from an EMBL/GenBank/DDBJ whole genome shotgun (WGS) entry which is preliminary data.</text>
</comment>
<dbReference type="EMBL" id="LCHP01000005">
    <property type="protein sequence ID" value="KKT36587.1"/>
    <property type="molecule type" value="Genomic_DNA"/>
</dbReference>
<protein>
    <recommendedName>
        <fullName evidence="2 10">FAD:protein FMN transferase</fullName>
        <ecNumber evidence="1 10">2.7.1.180</ecNumber>
    </recommendedName>
    <alternativeName>
        <fullName evidence="8 10">Flavin transferase</fullName>
    </alternativeName>
</protein>
<keyword evidence="7 10" id="KW-0460">Magnesium</keyword>
<organism evidence="12 13">
    <name type="scientific">Candidatus Nomurabacteria bacterium GW2011_GWB1_44_12</name>
    <dbReference type="NCBI Taxonomy" id="1618748"/>
    <lineage>
        <taxon>Bacteria</taxon>
        <taxon>Candidatus Nomuraibacteriota</taxon>
    </lineage>
</organism>
<evidence type="ECO:0000256" key="4">
    <source>
        <dbReference type="ARBA" id="ARBA00022679"/>
    </source>
</evidence>
<evidence type="ECO:0000256" key="10">
    <source>
        <dbReference type="PIRNR" id="PIRNR006268"/>
    </source>
</evidence>
<keyword evidence="3 10" id="KW-0285">Flavoprotein</keyword>
<comment type="catalytic activity">
    <reaction evidence="9 10">
        <text>L-threonyl-[protein] + FAD = FMN-L-threonyl-[protein] + AMP + H(+)</text>
        <dbReference type="Rhea" id="RHEA:36847"/>
        <dbReference type="Rhea" id="RHEA-COMP:11060"/>
        <dbReference type="Rhea" id="RHEA-COMP:11061"/>
        <dbReference type="ChEBI" id="CHEBI:15378"/>
        <dbReference type="ChEBI" id="CHEBI:30013"/>
        <dbReference type="ChEBI" id="CHEBI:57692"/>
        <dbReference type="ChEBI" id="CHEBI:74257"/>
        <dbReference type="ChEBI" id="CHEBI:456215"/>
        <dbReference type="EC" id="2.7.1.180"/>
    </reaction>
</comment>
<evidence type="ECO:0000256" key="9">
    <source>
        <dbReference type="ARBA" id="ARBA00048540"/>
    </source>
</evidence>
<proteinExistence type="inferred from homology"/>
<evidence type="ECO:0000256" key="1">
    <source>
        <dbReference type="ARBA" id="ARBA00011955"/>
    </source>
</evidence>
<dbReference type="SUPFAM" id="SSF143631">
    <property type="entry name" value="ApbE-like"/>
    <property type="match status" value="1"/>
</dbReference>
<dbReference type="PANTHER" id="PTHR30040">
    <property type="entry name" value="THIAMINE BIOSYNTHESIS LIPOPROTEIN APBE"/>
    <property type="match status" value="1"/>
</dbReference>
<evidence type="ECO:0000256" key="11">
    <source>
        <dbReference type="PIRSR" id="PIRSR006268-2"/>
    </source>
</evidence>
<dbReference type="InterPro" id="IPR024932">
    <property type="entry name" value="ApbE"/>
</dbReference>
<feature type="binding site" evidence="11">
    <location>
        <position position="254"/>
    </location>
    <ligand>
        <name>Mg(2+)</name>
        <dbReference type="ChEBI" id="CHEBI:18420"/>
    </ligand>
</feature>
<keyword evidence="6 10" id="KW-0274">FAD</keyword>
<dbReference type="GO" id="GO:0016740">
    <property type="term" value="F:transferase activity"/>
    <property type="evidence" value="ECO:0007669"/>
    <property type="project" value="UniProtKB-UniRule"/>
</dbReference>
<dbReference type="GO" id="GO:0046872">
    <property type="term" value="F:metal ion binding"/>
    <property type="evidence" value="ECO:0007669"/>
    <property type="project" value="UniProtKB-UniRule"/>
</dbReference>
<dbReference type="Gene3D" id="3.10.520.10">
    <property type="entry name" value="ApbE-like domains"/>
    <property type="match status" value="1"/>
</dbReference>
<accession>A0A837I6W7</accession>
<comment type="similarity">
    <text evidence="10">Belongs to the ApbE family.</text>
</comment>
<evidence type="ECO:0000256" key="2">
    <source>
        <dbReference type="ARBA" id="ARBA00016337"/>
    </source>
</evidence>
<reference evidence="12 13" key="1">
    <citation type="journal article" date="2015" name="Nature">
        <title>rRNA introns, odd ribosomes, and small enigmatic genomes across a large radiation of phyla.</title>
        <authorList>
            <person name="Brown C.T."/>
            <person name="Hug L.A."/>
            <person name="Thomas B.C."/>
            <person name="Sharon I."/>
            <person name="Castelle C.J."/>
            <person name="Singh A."/>
            <person name="Wilkins M.J."/>
            <person name="Williams K.H."/>
            <person name="Banfield J.F."/>
        </authorList>
    </citation>
    <scope>NUCLEOTIDE SEQUENCE [LARGE SCALE GENOMIC DNA]</scope>
</reference>
<dbReference type="AlphaFoldDB" id="A0A837I6W7"/>
<evidence type="ECO:0000313" key="13">
    <source>
        <dbReference type="Proteomes" id="UP000033815"/>
    </source>
</evidence>
<evidence type="ECO:0000256" key="3">
    <source>
        <dbReference type="ARBA" id="ARBA00022630"/>
    </source>
</evidence>
<sequence>MTEHYVFHSMGIPIHITIVGLPKKEADEAVKKAEIVFNEYDFRFSRFKPESELMALNMSNGSWHKVGVELFQVIKKCVALSAETDGAFDPSVGGVLASYGYGLPENFILQSNPPTYRDLAFNDRELLIRLAPGQILEPACIVKGMAIDSAGKALEKAPGFMINVGGDILTKGNYEGDSVWNIAVQAPSNPDAIVSAVGLKNAGMATSGVYQTKGEQNGKKWHHLVNMKNKRPTNGVVSATIVAETCEKADTEASLAILLGPIQATARLERSGLPYFLIDEEGNVHKNSQFAKLEVPIQSLIKE</sequence>
<dbReference type="PIRSF" id="PIRSF006268">
    <property type="entry name" value="ApbE"/>
    <property type="match status" value="1"/>
</dbReference>
<keyword evidence="4 10" id="KW-0808">Transferase</keyword>
<comment type="cofactor">
    <cofactor evidence="11">
        <name>Mg(2+)</name>
        <dbReference type="ChEBI" id="CHEBI:18420"/>
    </cofactor>
    <cofactor evidence="11">
        <name>Mn(2+)</name>
        <dbReference type="ChEBI" id="CHEBI:29035"/>
    </cofactor>
    <text evidence="11">Magnesium. Can also use manganese.</text>
</comment>
<dbReference type="Proteomes" id="UP000033815">
    <property type="component" value="Unassembled WGS sequence"/>
</dbReference>
<evidence type="ECO:0000256" key="8">
    <source>
        <dbReference type="ARBA" id="ARBA00031306"/>
    </source>
</evidence>
<dbReference type="PANTHER" id="PTHR30040:SF2">
    <property type="entry name" value="FAD:PROTEIN FMN TRANSFERASE"/>
    <property type="match status" value="1"/>
</dbReference>
<name>A0A837I6W7_9BACT</name>
<keyword evidence="5 10" id="KW-0479">Metal-binding</keyword>
<gene>
    <name evidence="12" type="ORF">UW25_C0005G0069</name>
</gene>
<evidence type="ECO:0000256" key="7">
    <source>
        <dbReference type="ARBA" id="ARBA00022842"/>
    </source>
</evidence>
<evidence type="ECO:0000256" key="5">
    <source>
        <dbReference type="ARBA" id="ARBA00022723"/>
    </source>
</evidence>
<evidence type="ECO:0000313" key="12">
    <source>
        <dbReference type="EMBL" id="KKT36587.1"/>
    </source>
</evidence>
<dbReference type="Pfam" id="PF02424">
    <property type="entry name" value="ApbE"/>
    <property type="match status" value="1"/>
</dbReference>
<dbReference type="InterPro" id="IPR003374">
    <property type="entry name" value="ApbE-like_sf"/>
</dbReference>
<dbReference type="EC" id="2.7.1.180" evidence="1 10"/>
<evidence type="ECO:0000256" key="6">
    <source>
        <dbReference type="ARBA" id="ARBA00022827"/>
    </source>
</evidence>
<feature type="binding site" evidence="11">
    <location>
        <position position="250"/>
    </location>
    <ligand>
        <name>Mg(2+)</name>
        <dbReference type="ChEBI" id="CHEBI:18420"/>
    </ligand>
</feature>